<evidence type="ECO:0000256" key="5">
    <source>
        <dbReference type="ARBA" id="ARBA00022898"/>
    </source>
</evidence>
<dbReference type="InterPro" id="IPR015424">
    <property type="entry name" value="PyrdxlP-dep_Trfase"/>
</dbReference>
<keyword evidence="5 10" id="KW-0663">Pyridoxal phosphate</keyword>
<evidence type="ECO:0000313" key="13">
    <source>
        <dbReference type="EMBL" id="KAL3308970.1"/>
    </source>
</evidence>
<keyword evidence="4" id="KW-0210">Decarboxylase</keyword>
<dbReference type="InterPro" id="IPR010977">
    <property type="entry name" value="Aromatic_deC"/>
</dbReference>
<accession>A0ABD2PNB6</accession>
<gene>
    <name evidence="13" type="ORF">Ciccas_012491</name>
</gene>
<reference evidence="13 14" key="1">
    <citation type="submission" date="2024-11" db="EMBL/GenBank/DDBJ databases">
        <title>Adaptive evolution of stress response genes in parasites aligns with host niche diversity.</title>
        <authorList>
            <person name="Hahn C."/>
            <person name="Resl P."/>
        </authorList>
    </citation>
    <scope>NUCLEOTIDE SEQUENCE [LARGE SCALE GENOMIC DNA]</scope>
    <source>
        <strain evidence="13">EGGRZ-B1_66</strain>
        <tissue evidence="13">Body</tissue>
    </source>
</reference>
<dbReference type="Gene3D" id="3.40.640.10">
    <property type="entry name" value="Type I PLP-dependent aspartate aminotransferase-like (Major domain)"/>
    <property type="match status" value="1"/>
</dbReference>
<keyword evidence="3" id="KW-0127">Catecholamine biosynthesis</keyword>
<dbReference type="InterPro" id="IPR015421">
    <property type="entry name" value="PyrdxlP-dep_Trfase_major"/>
</dbReference>
<dbReference type="GO" id="GO:0042423">
    <property type="term" value="P:catecholamine biosynthetic process"/>
    <property type="evidence" value="ECO:0007669"/>
    <property type="project" value="UniProtKB-KW"/>
</dbReference>
<dbReference type="InterPro" id="IPR002129">
    <property type="entry name" value="PyrdxlP-dep_de-COase"/>
</dbReference>
<evidence type="ECO:0000313" key="14">
    <source>
        <dbReference type="Proteomes" id="UP001626550"/>
    </source>
</evidence>
<keyword evidence="6 11" id="KW-0456">Lyase</keyword>
<dbReference type="Gene3D" id="1.20.1340.10">
    <property type="entry name" value="dopa decarboxylase, N-terminal domain"/>
    <property type="match status" value="1"/>
</dbReference>
<feature type="non-terminal residue" evidence="13">
    <location>
        <position position="1"/>
    </location>
</feature>
<organism evidence="13 14">
    <name type="scientific">Cichlidogyrus casuarinus</name>
    <dbReference type="NCBI Taxonomy" id="1844966"/>
    <lineage>
        <taxon>Eukaryota</taxon>
        <taxon>Metazoa</taxon>
        <taxon>Spiralia</taxon>
        <taxon>Lophotrochozoa</taxon>
        <taxon>Platyhelminthes</taxon>
        <taxon>Monogenea</taxon>
        <taxon>Monopisthocotylea</taxon>
        <taxon>Dactylogyridea</taxon>
        <taxon>Ancyrocephalidae</taxon>
        <taxon>Cichlidogyrus</taxon>
    </lineage>
</organism>
<comment type="cofactor">
    <cofactor evidence="1 10 11">
        <name>pyridoxal 5'-phosphate</name>
        <dbReference type="ChEBI" id="CHEBI:597326"/>
    </cofactor>
</comment>
<dbReference type="PANTHER" id="PTHR11999:SF167">
    <property type="entry name" value="AROMATIC-L-AMINO-ACID DECARBOXYLASE"/>
    <property type="match status" value="1"/>
</dbReference>
<dbReference type="EC" id="4.1.1.28" evidence="7"/>
<comment type="similarity">
    <text evidence="11">Belongs to the group II decarboxylase family.</text>
</comment>
<evidence type="ECO:0000256" key="7">
    <source>
        <dbReference type="ARBA" id="ARBA00038886"/>
    </source>
</evidence>
<evidence type="ECO:0000256" key="8">
    <source>
        <dbReference type="ARBA" id="ARBA00040968"/>
    </source>
</evidence>
<evidence type="ECO:0000256" key="3">
    <source>
        <dbReference type="ARBA" id="ARBA00022584"/>
    </source>
</evidence>
<evidence type="ECO:0000256" key="9">
    <source>
        <dbReference type="ARBA" id="ARBA00041275"/>
    </source>
</evidence>
<proteinExistence type="inferred from homology"/>
<evidence type="ECO:0000256" key="11">
    <source>
        <dbReference type="RuleBase" id="RU000382"/>
    </source>
</evidence>
<dbReference type="PANTHER" id="PTHR11999">
    <property type="entry name" value="GROUP II PYRIDOXAL-5-PHOSPHATE DECARBOXYLASE"/>
    <property type="match status" value="1"/>
</dbReference>
<evidence type="ECO:0000256" key="2">
    <source>
        <dbReference type="ARBA" id="ARBA00011738"/>
    </source>
</evidence>
<dbReference type="PRINTS" id="PR00800">
    <property type="entry name" value="YHDCRBOXLASE"/>
</dbReference>
<comment type="caution">
    <text evidence="13">The sequence shown here is derived from an EMBL/GenBank/DDBJ whole genome shotgun (WGS) entry which is preliminary data.</text>
</comment>
<feature type="region of interest" description="Disordered" evidence="12">
    <location>
        <begin position="1"/>
        <end position="23"/>
    </location>
</feature>
<dbReference type="FunFam" id="1.20.1340.10:FF:000001">
    <property type="entry name" value="Histidine decarboxylase"/>
    <property type="match status" value="1"/>
</dbReference>
<evidence type="ECO:0000256" key="10">
    <source>
        <dbReference type="PIRSR" id="PIRSR602129-50"/>
    </source>
</evidence>
<dbReference type="Pfam" id="PF00282">
    <property type="entry name" value="Pyridoxal_deC"/>
    <property type="match status" value="1"/>
</dbReference>
<evidence type="ECO:0000256" key="12">
    <source>
        <dbReference type="SAM" id="MobiDB-lite"/>
    </source>
</evidence>
<protein>
    <recommendedName>
        <fullName evidence="8">Aromatic-L-amino-acid decarboxylase</fullName>
        <ecNumber evidence="7">4.1.1.28</ecNumber>
    </recommendedName>
    <alternativeName>
        <fullName evidence="9">DOPA decarboxylase</fullName>
    </alternativeName>
</protein>
<comment type="subunit">
    <text evidence="2">Homodimer.</text>
</comment>
<dbReference type="GO" id="GO:0004058">
    <property type="term" value="F:aromatic-L-amino-acid decarboxylase activity"/>
    <property type="evidence" value="ECO:0007669"/>
    <property type="project" value="UniProtKB-EC"/>
</dbReference>
<evidence type="ECO:0000256" key="6">
    <source>
        <dbReference type="ARBA" id="ARBA00023239"/>
    </source>
</evidence>
<feature type="modified residue" description="N6-(pyridoxal phosphate)lysine" evidence="10">
    <location>
        <position position="529"/>
    </location>
</feature>
<evidence type="ECO:0000256" key="4">
    <source>
        <dbReference type="ARBA" id="ARBA00022793"/>
    </source>
</evidence>
<evidence type="ECO:0000256" key="1">
    <source>
        <dbReference type="ARBA" id="ARBA00001933"/>
    </source>
</evidence>
<dbReference type="Proteomes" id="UP001626550">
    <property type="component" value="Unassembled WGS sequence"/>
</dbReference>
<dbReference type="AlphaFoldDB" id="A0ABD2PNB6"/>
<dbReference type="EMBL" id="JBJKFK010004467">
    <property type="protein sequence ID" value="KAL3308970.1"/>
    <property type="molecule type" value="Genomic_DNA"/>
</dbReference>
<keyword evidence="14" id="KW-1185">Reference proteome</keyword>
<name>A0ABD2PNB6_9PLAT</name>
<feature type="non-terminal residue" evidence="13">
    <location>
        <position position="571"/>
    </location>
</feature>
<dbReference type="SUPFAM" id="SSF53383">
    <property type="entry name" value="PLP-dependent transferases"/>
    <property type="match status" value="1"/>
</dbReference>
<sequence length="571" mass="64314">HLKPVDRKQIHKARATASTNDSSSPLNISALYVYYPGLHVFAAIQFGMKVLSLLLCLLELDSVLGLISSDYCPNFWMISKGQDNVTINRKNEYTQINFDQYWPQPHFKMGCSYCRNTTCFIAEQPDKQKPDGSISLIASCKKFDNLPPEKYIVSYLDCAQIGKDEDRNKNYTIFIYLPKYGVPDDLVVDCLDENILSFLPADANLVNSSFICPVSDGSASQFKHNDRAKRDHELYRSRCTDMVNLVADYLDNIGQRTVFPTIKPGYLRPLVPDQAPQQPEAWEDILNDVERVVMPGITHWHHPRFHAYFPSANSHPALCGDILSGGLGIIGFTWASSPACTELEVVVLDWLAKMLHLPSEFMSGGNGGGVIQGTASEWTLMALFGARNKALAEKDALNSPEKYQIMSKLVGYYSDQAHCSVERAGLISMIRMRPIRTDQDHVMTRDNLESAIKQDIIDGFVPFFCVVTLGTTGSCAFDQLEEIGPVCEQYNIWLHVDAAYAGSAFICEEFRPLMKGIEHAMSFSFNPHKWLLANMDCSVGWYKDVTHIVEAFTVEPTYLQHRYQGTMPDFR</sequence>